<keyword evidence="1" id="KW-0812">Transmembrane</keyword>
<dbReference type="RefSeq" id="WP_204699665.1">
    <property type="nucleotide sequence ID" value="NZ_JAFBEC010000018.1"/>
</dbReference>
<accession>A0ABS2PHH1</accession>
<keyword evidence="1" id="KW-0472">Membrane</keyword>
<organism evidence="2 3">
    <name type="scientific">Geomicrobium sediminis</name>
    <dbReference type="NCBI Taxonomy" id="1347788"/>
    <lineage>
        <taxon>Bacteria</taxon>
        <taxon>Bacillati</taxon>
        <taxon>Bacillota</taxon>
        <taxon>Bacilli</taxon>
        <taxon>Bacillales</taxon>
        <taxon>Geomicrobium</taxon>
    </lineage>
</organism>
<gene>
    <name evidence="2" type="ORF">JOD17_004011</name>
</gene>
<keyword evidence="1" id="KW-1133">Transmembrane helix</keyword>
<keyword evidence="3" id="KW-1185">Reference proteome</keyword>
<name>A0ABS2PHH1_9BACL</name>
<reference evidence="2 3" key="1">
    <citation type="submission" date="2021-01" db="EMBL/GenBank/DDBJ databases">
        <title>Genomic Encyclopedia of Type Strains, Phase IV (KMG-IV): sequencing the most valuable type-strain genomes for metagenomic binning, comparative biology and taxonomic classification.</title>
        <authorList>
            <person name="Goeker M."/>
        </authorList>
    </citation>
    <scope>NUCLEOTIDE SEQUENCE [LARGE SCALE GENOMIC DNA]</scope>
    <source>
        <strain evidence="2 3">DSM 25540</strain>
    </source>
</reference>
<sequence length="64" mass="7236">MFSNSKPLEVIIMIVMAVLAFVTGEFVTFIMLGLILMQLHNLQRAIERSNETKHIQTSEEGTNV</sequence>
<proteinExistence type="predicted"/>
<evidence type="ECO:0000313" key="3">
    <source>
        <dbReference type="Proteomes" id="UP000741863"/>
    </source>
</evidence>
<dbReference type="EMBL" id="JAFBEC010000018">
    <property type="protein sequence ID" value="MBM7634884.1"/>
    <property type="molecule type" value="Genomic_DNA"/>
</dbReference>
<protein>
    <submittedName>
        <fullName evidence="2">Uncharacterized protein</fullName>
    </submittedName>
</protein>
<evidence type="ECO:0000256" key="1">
    <source>
        <dbReference type="SAM" id="Phobius"/>
    </source>
</evidence>
<evidence type="ECO:0000313" key="2">
    <source>
        <dbReference type="EMBL" id="MBM7634884.1"/>
    </source>
</evidence>
<dbReference type="Proteomes" id="UP000741863">
    <property type="component" value="Unassembled WGS sequence"/>
</dbReference>
<comment type="caution">
    <text evidence="2">The sequence shown here is derived from an EMBL/GenBank/DDBJ whole genome shotgun (WGS) entry which is preliminary data.</text>
</comment>
<feature type="transmembrane region" description="Helical" evidence="1">
    <location>
        <begin position="12"/>
        <end position="36"/>
    </location>
</feature>